<keyword evidence="3" id="KW-1185">Reference proteome</keyword>
<dbReference type="PANTHER" id="PTHR33164">
    <property type="entry name" value="TRANSCRIPTIONAL REGULATOR, MARR FAMILY"/>
    <property type="match status" value="1"/>
</dbReference>
<evidence type="ECO:0000259" key="1">
    <source>
        <dbReference type="PROSITE" id="PS50995"/>
    </source>
</evidence>
<dbReference type="PANTHER" id="PTHR33164:SF43">
    <property type="entry name" value="HTH-TYPE TRANSCRIPTIONAL REPRESSOR YETL"/>
    <property type="match status" value="1"/>
</dbReference>
<dbReference type="SUPFAM" id="SSF46785">
    <property type="entry name" value="Winged helix' DNA-binding domain"/>
    <property type="match status" value="1"/>
</dbReference>
<dbReference type="InterPro" id="IPR039422">
    <property type="entry name" value="MarR/SlyA-like"/>
</dbReference>
<name>A0ABN0WKY2_9ACTN</name>
<dbReference type="InterPro" id="IPR000835">
    <property type="entry name" value="HTH_MarR-typ"/>
</dbReference>
<dbReference type="InterPro" id="IPR036388">
    <property type="entry name" value="WH-like_DNA-bd_sf"/>
</dbReference>
<dbReference type="Proteomes" id="UP001500063">
    <property type="component" value="Unassembled WGS sequence"/>
</dbReference>
<proteinExistence type="predicted"/>
<evidence type="ECO:0000313" key="2">
    <source>
        <dbReference type="EMBL" id="GAA0340829.1"/>
    </source>
</evidence>
<feature type="domain" description="HTH marR-type" evidence="1">
    <location>
        <begin position="9"/>
        <end position="146"/>
    </location>
</feature>
<accession>A0ABN0WKY2</accession>
<comment type="caution">
    <text evidence="2">The sequence shown here is derived from an EMBL/GenBank/DDBJ whole genome shotgun (WGS) entry which is preliminary data.</text>
</comment>
<evidence type="ECO:0000313" key="3">
    <source>
        <dbReference type="Proteomes" id="UP001500063"/>
    </source>
</evidence>
<protein>
    <recommendedName>
        <fullName evidence="1">HTH marR-type domain-containing protein</fullName>
    </recommendedName>
</protein>
<dbReference type="EMBL" id="BAAABW010000008">
    <property type="protein sequence ID" value="GAA0340829.1"/>
    <property type="molecule type" value="Genomic_DNA"/>
</dbReference>
<sequence>MPDPSATGHEEALGRLARAAYSLSAADSRLRGRATRTPGALSLTHARALRILAERGPLSIGQLAEATETTGAATTQLVNGLVTAGYVTRERPPGDKRSVVVALTDAGRRRHEERERALADALRGALAHHDAAALDAATDVLRQLADIYDRL</sequence>
<reference evidence="3" key="1">
    <citation type="journal article" date="2019" name="Int. J. Syst. Evol. Microbiol.">
        <title>The Global Catalogue of Microorganisms (GCM) 10K type strain sequencing project: providing services to taxonomists for standard genome sequencing and annotation.</title>
        <authorList>
            <consortium name="The Broad Institute Genomics Platform"/>
            <consortium name="The Broad Institute Genome Sequencing Center for Infectious Disease"/>
            <person name="Wu L."/>
            <person name="Ma J."/>
        </authorList>
    </citation>
    <scope>NUCLEOTIDE SEQUENCE [LARGE SCALE GENOMIC DNA]</scope>
    <source>
        <strain evidence="3">JCM 4565</strain>
    </source>
</reference>
<dbReference type="Pfam" id="PF12802">
    <property type="entry name" value="MarR_2"/>
    <property type="match status" value="1"/>
</dbReference>
<organism evidence="2 3">
    <name type="scientific">Streptomyces blastmyceticus</name>
    <dbReference type="NCBI Taxonomy" id="68180"/>
    <lineage>
        <taxon>Bacteria</taxon>
        <taxon>Bacillati</taxon>
        <taxon>Actinomycetota</taxon>
        <taxon>Actinomycetes</taxon>
        <taxon>Kitasatosporales</taxon>
        <taxon>Streptomycetaceae</taxon>
        <taxon>Streptomyces</taxon>
    </lineage>
</organism>
<dbReference type="InterPro" id="IPR036390">
    <property type="entry name" value="WH_DNA-bd_sf"/>
</dbReference>
<dbReference type="PROSITE" id="PS50995">
    <property type="entry name" value="HTH_MARR_2"/>
    <property type="match status" value="1"/>
</dbReference>
<dbReference type="SMART" id="SM00347">
    <property type="entry name" value="HTH_MARR"/>
    <property type="match status" value="1"/>
</dbReference>
<gene>
    <name evidence="2" type="ORF">GCM10010319_16230</name>
</gene>
<dbReference type="RefSeq" id="WP_301886697.1">
    <property type="nucleotide sequence ID" value="NZ_BAAABW010000008.1"/>
</dbReference>
<dbReference type="Gene3D" id="1.10.10.10">
    <property type="entry name" value="Winged helix-like DNA-binding domain superfamily/Winged helix DNA-binding domain"/>
    <property type="match status" value="1"/>
</dbReference>